<dbReference type="AlphaFoldDB" id="A0A378YQ92"/>
<dbReference type="EMBL" id="UGSG01000001">
    <property type="protein sequence ID" value="SUA79284.1"/>
    <property type="molecule type" value="Genomic_DNA"/>
</dbReference>
<evidence type="ECO:0000256" key="1">
    <source>
        <dbReference type="SAM" id="Phobius"/>
    </source>
</evidence>
<dbReference type="KEGG" id="ppnm:LV28_15940"/>
<reference evidence="2 3" key="1">
    <citation type="submission" date="2018-06" db="EMBL/GenBank/DDBJ databases">
        <authorList>
            <consortium name="Pathogen Informatics"/>
            <person name="Doyle S."/>
        </authorList>
    </citation>
    <scope>NUCLEOTIDE SEQUENCE [LARGE SCALE GENOMIC DNA]</scope>
    <source>
        <strain evidence="2 3">NCTC13160</strain>
    </source>
</reference>
<keyword evidence="1" id="KW-1133">Transmembrane helix</keyword>
<evidence type="ECO:0000313" key="2">
    <source>
        <dbReference type="EMBL" id="SUA79284.1"/>
    </source>
</evidence>
<keyword evidence="1" id="KW-0472">Membrane</keyword>
<organism evidence="2 3">
    <name type="scientific">Pandoraea pnomenusa</name>
    <dbReference type="NCBI Taxonomy" id="93220"/>
    <lineage>
        <taxon>Bacteria</taxon>
        <taxon>Pseudomonadati</taxon>
        <taxon>Pseudomonadota</taxon>
        <taxon>Betaproteobacteria</taxon>
        <taxon>Burkholderiales</taxon>
        <taxon>Burkholderiaceae</taxon>
        <taxon>Pandoraea</taxon>
    </lineage>
</organism>
<sequence length="191" mass="20391">MSIARDRLRVSVARLRWGCAAVVQRVGTPGVSGAVAALAGLALLAPVAIVVLAMKVIWIEPALRDAERRIAGSGAELRRLAPRAAALPQRAASREGPQGYSADLGRIFDIVRTNRLFVGDVQYQLTRLKAGGGHLAVTLPLTGEYPDLRKALGELGALRGAELETVAIERQDIADAHVVAHVRLTLREDGR</sequence>
<evidence type="ECO:0000313" key="3">
    <source>
        <dbReference type="Proteomes" id="UP000254573"/>
    </source>
</evidence>
<dbReference type="Proteomes" id="UP000254573">
    <property type="component" value="Unassembled WGS sequence"/>
</dbReference>
<dbReference type="RefSeq" id="WP_038619503.1">
    <property type="nucleotide sequence ID" value="NZ_CP009553.3"/>
</dbReference>
<protein>
    <submittedName>
        <fullName evidence="2">Uncharacterized protein</fullName>
    </submittedName>
</protein>
<dbReference type="STRING" id="93220.A6P55_13030"/>
<feature type="transmembrane region" description="Helical" evidence="1">
    <location>
        <begin position="34"/>
        <end position="59"/>
    </location>
</feature>
<accession>A0A378YQ92</accession>
<name>A0A378YQ92_9BURK</name>
<gene>
    <name evidence="2" type="ORF">NCTC13160_03141</name>
</gene>
<keyword evidence="1" id="KW-0812">Transmembrane</keyword>
<proteinExistence type="predicted"/>